<keyword evidence="9" id="KW-0961">Cell wall biogenesis/degradation</keyword>
<evidence type="ECO:0008006" key="14">
    <source>
        <dbReference type="Google" id="ProtNLM"/>
    </source>
</evidence>
<dbReference type="GO" id="GO:0016020">
    <property type="term" value="C:membrane"/>
    <property type="evidence" value="ECO:0007669"/>
    <property type="project" value="UniProtKB-SubCell"/>
</dbReference>
<evidence type="ECO:0000256" key="8">
    <source>
        <dbReference type="ARBA" id="ARBA00023136"/>
    </source>
</evidence>
<evidence type="ECO:0000256" key="7">
    <source>
        <dbReference type="ARBA" id="ARBA00022989"/>
    </source>
</evidence>
<dbReference type="GeneID" id="26838881"/>
<evidence type="ECO:0000256" key="6">
    <source>
        <dbReference type="ARBA" id="ARBA00022968"/>
    </source>
</evidence>
<evidence type="ECO:0000256" key="3">
    <source>
        <dbReference type="ARBA" id="ARBA00022676"/>
    </source>
</evidence>
<evidence type="ECO:0000256" key="2">
    <source>
        <dbReference type="ARBA" id="ARBA00009486"/>
    </source>
</evidence>
<evidence type="ECO:0000256" key="11">
    <source>
        <dbReference type="SAM" id="Phobius"/>
    </source>
</evidence>
<evidence type="ECO:0000256" key="5">
    <source>
        <dbReference type="ARBA" id="ARBA00022692"/>
    </source>
</evidence>
<sequence length="704" mass="81993">MLKNFSMKKIIIGMLTIGALSVIISLHLLRYDGHDLMEIVKPKYKPPEEEFHDSYDNEEQVEKPKEPERPKALKVSEIPHDERMIIFPKRFEAADLQEYYTKHFENLDDIKGKKHIFQYLYDGNADGETNKSEELSTQVAEETAFHKHAFKVFNPYPNIKGDNRGCSAIENSLNLEVSESKSMQISLEKVVGNFVKQKNEYYRELSPFFQKDIETQLEEHTIENYWYRLAGSSVWLEQYGVHFMVSRVLYSPRGIRNQPILSLSYVQIFNEKWEELENVELIVPTNNPDVGNQLPAEKQLWASIRYPDFLPIPIFHNVNKQDNRFYGPEDPRTILVKNPKGFEEPLVVFNEFHRKSIKRTWDEGQSELTLSIKHYRSMFMGWPWQFQRGKVNVDGLPSRKFDDNLYTRVVELKRHNIPRKKIQKNWSPFISSHDRQIYQHDKYIYFVYMWSNLEILKCDLADVSGMTSRCEFDYRLNKNLPDDEPVGQLRGGTQLISINELISSERHKFPQLDSALSNIPKTRDIWIGFARAHLKNCGCGQDIYRPNMVIITKDDNKYKISHITSFVSMDIPVIGWDLNKPNDVCIGGQPNVFIPNGISSWSFKKDDNNQHLGAVDYLTMSFSLADYTVGIIHLRGLLNDLFKLDKKPSYSNHKLFESLHLHSVGYNNDNVNCALQLSIQFCKEYGKKELEKADNAADSKTNSN</sequence>
<keyword evidence="6" id="KW-0735">Signal-anchor</keyword>
<dbReference type="EMBL" id="LMYN01000028">
    <property type="protein sequence ID" value="KSA02408.1"/>
    <property type="molecule type" value="Genomic_DNA"/>
</dbReference>
<feature type="region of interest" description="Disordered" evidence="10">
    <location>
        <begin position="47"/>
        <end position="71"/>
    </location>
</feature>
<dbReference type="OrthoDB" id="3631276at2759"/>
<dbReference type="Proteomes" id="UP000054251">
    <property type="component" value="Unassembled WGS sequence"/>
</dbReference>
<gene>
    <name evidence="12" type="ORF">AC631_01872</name>
</gene>
<evidence type="ECO:0000256" key="10">
    <source>
        <dbReference type="SAM" id="MobiDB-lite"/>
    </source>
</evidence>
<dbReference type="GO" id="GO:0000030">
    <property type="term" value="F:mannosyltransferase activity"/>
    <property type="evidence" value="ECO:0007669"/>
    <property type="project" value="InterPro"/>
</dbReference>
<dbReference type="AlphaFoldDB" id="A0A0V1Q1N7"/>
<evidence type="ECO:0000256" key="1">
    <source>
        <dbReference type="ARBA" id="ARBA00004606"/>
    </source>
</evidence>
<keyword evidence="4" id="KW-0808">Transferase</keyword>
<reference evidence="12 13" key="1">
    <citation type="submission" date="2015-11" db="EMBL/GenBank/DDBJ databases">
        <title>The genome of Debaryomyces fabryi.</title>
        <authorList>
            <person name="Tafer H."/>
            <person name="Lopandic K."/>
        </authorList>
    </citation>
    <scope>NUCLEOTIDE SEQUENCE [LARGE SCALE GENOMIC DNA]</scope>
    <source>
        <strain evidence="12 13">CBS 789</strain>
    </source>
</reference>
<comment type="similarity">
    <text evidence="2">Belongs to the BMT family.</text>
</comment>
<keyword evidence="13" id="KW-1185">Reference proteome</keyword>
<dbReference type="GO" id="GO:0071555">
    <property type="term" value="P:cell wall organization"/>
    <property type="evidence" value="ECO:0007669"/>
    <property type="project" value="UniProtKB-KW"/>
</dbReference>
<keyword evidence="5 11" id="KW-0812">Transmembrane</keyword>
<keyword evidence="7 11" id="KW-1133">Transmembrane helix</keyword>
<comment type="subcellular location">
    <subcellularLocation>
        <location evidence="1">Membrane</location>
        <topology evidence="1">Single-pass type II membrane protein</topology>
    </subcellularLocation>
</comment>
<comment type="caution">
    <text evidence="12">The sequence shown here is derived from an EMBL/GenBank/DDBJ whole genome shotgun (WGS) entry which is preliminary data.</text>
</comment>
<name>A0A0V1Q1N7_9ASCO</name>
<evidence type="ECO:0000313" key="13">
    <source>
        <dbReference type="Proteomes" id="UP000054251"/>
    </source>
</evidence>
<evidence type="ECO:0000256" key="4">
    <source>
        <dbReference type="ARBA" id="ARBA00022679"/>
    </source>
</evidence>
<proteinExistence type="inferred from homology"/>
<keyword evidence="3" id="KW-0328">Glycosyltransferase</keyword>
<dbReference type="Pfam" id="PF12141">
    <property type="entry name" value="BMT"/>
    <property type="match status" value="1"/>
</dbReference>
<evidence type="ECO:0000256" key="9">
    <source>
        <dbReference type="ARBA" id="ARBA00023316"/>
    </source>
</evidence>
<dbReference type="RefSeq" id="XP_015468510.1">
    <property type="nucleotide sequence ID" value="XM_015610702.1"/>
</dbReference>
<protein>
    <recommendedName>
        <fullName evidence="14">Beta-mannosyltransferase 1</fullName>
    </recommendedName>
</protein>
<feature type="transmembrane region" description="Helical" evidence="11">
    <location>
        <begin position="12"/>
        <end position="29"/>
    </location>
</feature>
<evidence type="ECO:0000313" key="12">
    <source>
        <dbReference type="EMBL" id="KSA02408.1"/>
    </source>
</evidence>
<organism evidence="12 13">
    <name type="scientific">Debaryomyces fabryi</name>
    <dbReference type="NCBI Taxonomy" id="58627"/>
    <lineage>
        <taxon>Eukaryota</taxon>
        <taxon>Fungi</taxon>
        <taxon>Dikarya</taxon>
        <taxon>Ascomycota</taxon>
        <taxon>Saccharomycotina</taxon>
        <taxon>Pichiomycetes</taxon>
        <taxon>Debaryomycetaceae</taxon>
        <taxon>Debaryomyces</taxon>
    </lineage>
</organism>
<dbReference type="InterPro" id="IPR021988">
    <property type="entry name" value="BMT1"/>
</dbReference>
<keyword evidence="8 11" id="KW-0472">Membrane</keyword>
<accession>A0A0V1Q1N7</accession>